<dbReference type="Pfam" id="PF00005">
    <property type="entry name" value="ABC_tran"/>
    <property type="match status" value="1"/>
</dbReference>
<dbReference type="InterPro" id="IPR003439">
    <property type="entry name" value="ABC_transporter-like_ATP-bd"/>
</dbReference>
<evidence type="ECO:0000313" key="8">
    <source>
        <dbReference type="Proteomes" id="UP000442469"/>
    </source>
</evidence>
<dbReference type="AlphaFoldDB" id="A0A6N8EVR7"/>
<dbReference type="PANTHER" id="PTHR46743">
    <property type="entry name" value="TEICHOIC ACIDS EXPORT ATP-BINDING PROTEIN TAGH"/>
    <property type="match status" value="1"/>
</dbReference>
<evidence type="ECO:0000313" key="7">
    <source>
        <dbReference type="EMBL" id="MUG23765.1"/>
    </source>
</evidence>
<dbReference type="Pfam" id="PF14524">
    <property type="entry name" value="Wzt_C"/>
    <property type="match status" value="1"/>
</dbReference>
<dbReference type="CDD" id="cd10147">
    <property type="entry name" value="Wzt_C-like"/>
    <property type="match status" value="1"/>
</dbReference>
<dbReference type="GO" id="GO:0005524">
    <property type="term" value="F:ATP binding"/>
    <property type="evidence" value="ECO:0007669"/>
    <property type="project" value="UniProtKB-KW"/>
</dbReference>
<sequence length="438" mass="49734">MMSNLAIDIENLSKTYKLYDKPLDRLKESLSITKKHYHRDFNALSNISFSVEKGETVGIIGKNGSGKSTLLKIITGVLSPTSGRVAVNGKISALLELGAGFNLEFTGIENIFLNGTMMGYSQQEMEKKVDAITEFADIGDFINQPVKTYSSGMFARLAFAVAINVEPDILIVDEALSVGDIFFQNKCFKKFDELKEKNTTILFVSHDIGSIRQMCNRVLWLDSSQQIMFDDKDTVCSQYLNRRFMENNMMNQELVKDLKNERIEMKLVKGANREFPKIITLGDNNLLSDDVEILSFFITDINENRITELEVENTYKCHIVAEFKKVLNNLIAGFVWENNKGVSLFAFNTFIQSKANFEANKDDIVEVIFEFQLPKIVKGEYLLSPAIAQGIQDQHVMLTWLSNVEKIHVINQNFNLSLIELDSDIELNKYSKDLVTIK</sequence>
<dbReference type="InterPro" id="IPR017871">
    <property type="entry name" value="ABC_transporter-like_CS"/>
</dbReference>
<dbReference type="InterPro" id="IPR029439">
    <property type="entry name" value="Wzt_C"/>
</dbReference>
<dbReference type="Gene3D" id="2.70.50.60">
    <property type="entry name" value="abc- transporter (atp binding component) like domain"/>
    <property type="match status" value="1"/>
</dbReference>
<evidence type="ECO:0000256" key="3">
    <source>
        <dbReference type="ARBA" id="ARBA00022741"/>
    </source>
</evidence>
<evidence type="ECO:0000256" key="5">
    <source>
        <dbReference type="ARBA" id="ARBA00022967"/>
    </source>
</evidence>
<dbReference type="Gene3D" id="3.40.50.300">
    <property type="entry name" value="P-loop containing nucleotide triphosphate hydrolases"/>
    <property type="match status" value="1"/>
</dbReference>
<accession>A0A6N8EVR7</accession>
<reference evidence="7 8" key="1">
    <citation type="submission" date="2019-11" db="EMBL/GenBank/DDBJ databases">
        <title>Draft genome sequences of five Paenibacillus species of dairy origin.</title>
        <authorList>
            <person name="Olajide A.M."/>
            <person name="Chen S."/>
            <person name="Lapointe G."/>
        </authorList>
    </citation>
    <scope>NUCLEOTIDE SEQUENCE [LARGE SCALE GENOMIC DNA]</scope>
    <source>
        <strain evidence="7 8">3CT49</strain>
    </source>
</reference>
<evidence type="ECO:0000256" key="2">
    <source>
        <dbReference type="ARBA" id="ARBA00022448"/>
    </source>
</evidence>
<dbReference type="PROSITE" id="PS00211">
    <property type="entry name" value="ABC_TRANSPORTER_1"/>
    <property type="match status" value="1"/>
</dbReference>
<gene>
    <name evidence="7" type="ORF">GNQ08_15335</name>
</gene>
<comment type="similarity">
    <text evidence="1">Belongs to the ABC transporter superfamily.</text>
</comment>
<dbReference type="SMART" id="SM00382">
    <property type="entry name" value="AAA"/>
    <property type="match status" value="1"/>
</dbReference>
<dbReference type="GO" id="GO:0016887">
    <property type="term" value="F:ATP hydrolysis activity"/>
    <property type="evidence" value="ECO:0007669"/>
    <property type="project" value="InterPro"/>
</dbReference>
<evidence type="ECO:0000256" key="4">
    <source>
        <dbReference type="ARBA" id="ARBA00022840"/>
    </source>
</evidence>
<dbReference type="EMBL" id="WNZZ01000010">
    <property type="protein sequence ID" value="MUG23765.1"/>
    <property type="molecule type" value="Genomic_DNA"/>
</dbReference>
<dbReference type="InterPro" id="IPR003593">
    <property type="entry name" value="AAA+_ATPase"/>
</dbReference>
<dbReference type="InterPro" id="IPR015860">
    <property type="entry name" value="ABC_transpr_TagH-like"/>
</dbReference>
<feature type="domain" description="ABC transporter" evidence="6">
    <location>
        <begin position="7"/>
        <end position="248"/>
    </location>
</feature>
<dbReference type="InterPro" id="IPR027417">
    <property type="entry name" value="P-loop_NTPase"/>
</dbReference>
<dbReference type="CDD" id="cd03220">
    <property type="entry name" value="ABC_KpsT_Wzt"/>
    <property type="match status" value="1"/>
</dbReference>
<comment type="caution">
    <text evidence="7">The sequence shown here is derived from an EMBL/GenBank/DDBJ whole genome shotgun (WGS) entry which is preliminary data.</text>
</comment>
<dbReference type="InterPro" id="IPR050683">
    <property type="entry name" value="Bact_Polysacc_Export_ATP-bd"/>
</dbReference>
<dbReference type="SUPFAM" id="SSF52540">
    <property type="entry name" value="P-loop containing nucleoside triphosphate hydrolases"/>
    <property type="match status" value="1"/>
</dbReference>
<keyword evidence="3" id="KW-0547">Nucleotide-binding</keyword>
<dbReference type="GO" id="GO:0016020">
    <property type="term" value="C:membrane"/>
    <property type="evidence" value="ECO:0007669"/>
    <property type="project" value="InterPro"/>
</dbReference>
<name>A0A6N8EVR7_PAEMA</name>
<protein>
    <submittedName>
        <fullName evidence="7">ATP-binding cassette domain-containing protein</fullName>
    </submittedName>
</protein>
<dbReference type="GO" id="GO:0140359">
    <property type="term" value="F:ABC-type transporter activity"/>
    <property type="evidence" value="ECO:0007669"/>
    <property type="project" value="InterPro"/>
</dbReference>
<organism evidence="7 8">
    <name type="scientific">Paenibacillus macerans</name>
    <name type="common">Bacillus macerans</name>
    <dbReference type="NCBI Taxonomy" id="44252"/>
    <lineage>
        <taxon>Bacteria</taxon>
        <taxon>Bacillati</taxon>
        <taxon>Bacillota</taxon>
        <taxon>Bacilli</taxon>
        <taxon>Bacillales</taxon>
        <taxon>Paenibacillaceae</taxon>
        <taxon>Paenibacillus</taxon>
    </lineage>
</organism>
<keyword evidence="5" id="KW-1278">Translocase</keyword>
<keyword evidence="2" id="KW-0813">Transport</keyword>
<keyword evidence="4 7" id="KW-0067">ATP-binding</keyword>
<proteinExistence type="inferred from homology"/>
<evidence type="ECO:0000259" key="6">
    <source>
        <dbReference type="PROSITE" id="PS50893"/>
    </source>
</evidence>
<dbReference type="PANTHER" id="PTHR46743:SF2">
    <property type="entry name" value="TEICHOIC ACIDS EXPORT ATP-BINDING PROTEIN TAGH"/>
    <property type="match status" value="1"/>
</dbReference>
<dbReference type="PROSITE" id="PS50893">
    <property type="entry name" value="ABC_TRANSPORTER_2"/>
    <property type="match status" value="1"/>
</dbReference>
<dbReference type="Proteomes" id="UP000442469">
    <property type="component" value="Unassembled WGS sequence"/>
</dbReference>
<evidence type="ECO:0000256" key="1">
    <source>
        <dbReference type="ARBA" id="ARBA00005417"/>
    </source>
</evidence>